<dbReference type="NCBIfam" id="TIGR04183">
    <property type="entry name" value="Por_Secre_tail"/>
    <property type="match status" value="1"/>
</dbReference>
<sequence length="314" mass="33068">MKNPFSFSLSTPRLLGTALVLLLPGLAAAQAPAIPNSSFESWQPRAGEEAPDGWQTSDDIVEFLTQQRTPTGTVTKAPDAQQGTLAVQLQTRTVPGLGQISGDIILGSSLHGGVDDLPGGLPCTARPAALEFYYQMKGNVADSAAALVRLTRNVNGTAELVAEALFMVPAQTSAYTLARVPLHYYSSLTPDSVMLRFTSGSVDIRTDGTTLLVDNISLTGTVLAARGPAKTASLAVWPNPSPDGRYRLGSTEPALLTAPLVVLDVAGRTVHREAALRPGLTTAERFLDLGDLPAGVYTVQVQAPTGVITRQLIR</sequence>
<name>A0ABP7U292_9BACT</name>
<evidence type="ECO:0000256" key="1">
    <source>
        <dbReference type="SAM" id="SignalP"/>
    </source>
</evidence>
<protein>
    <recommendedName>
        <fullName evidence="4">Secretion system C-terminal sorting domain-containing protein</fullName>
    </recommendedName>
</protein>
<dbReference type="EMBL" id="BAABDK010000016">
    <property type="protein sequence ID" value="GAA4034722.1"/>
    <property type="molecule type" value="Genomic_DNA"/>
</dbReference>
<keyword evidence="3" id="KW-1185">Reference proteome</keyword>
<dbReference type="InterPro" id="IPR026444">
    <property type="entry name" value="Secre_tail"/>
</dbReference>
<evidence type="ECO:0008006" key="4">
    <source>
        <dbReference type="Google" id="ProtNLM"/>
    </source>
</evidence>
<dbReference type="Proteomes" id="UP001501469">
    <property type="component" value="Unassembled WGS sequence"/>
</dbReference>
<evidence type="ECO:0000313" key="2">
    <source>
        <dbReference type="EMBL" id="GAA4034722.1"/>
    </source>
</evidence>
<feature type="signal peptide" evidence="1">
    <location>
        <begin position="1"/>
        <end position="29"/>
    </location>
</feature>
<feature type="chain" id="PRO_5047319389" description="Secretion system C-terminal sorting domain-containing protein" evidence="1">
    <location>
        <begin position="30"/>
        <end position="314"/>
    </location>
</feature>
<keyword evidence="1" id="KW-0732">Signal</keyword>
<evidence type="ECO:0000313" key="3">
    <source>
        <dbReference type="Proteomes" id="UP001501469"/>
    </source>
</evidence>
<dbReference type="Gene3D" id="2.60.120.890">
    <property type="entry name" value="BT2081, beta-jelly-roll domain"/>
    <property type="match status" value="1"/>
</dbReference>
<organism evidence="2 3">
    <name type="scientific">Hymenobacter glaciei</name>
    <dbReference type="NCBI Taxonomy" id="877209"/>
    <lineage>
        <taxon>Bacteria</taxon>
        <taxon>Pseudomonadati</taxon>
        <taxon>Bacteroidota</taxon>
        <taxon>Cytophagia</taxon>
        <taxon>Cytophagales</taxon>
        <taxon>Hymenobacteraceae</taxon>
        <taxon>Hymenobacter</taxon>
    </lineage>
</organism>
<accession>A0ABP7U292</accession>
<dbReference type="RefSeq" id="WP_345053360.1">
    <property type="nucleotide sequence ID" value="NZ_BAABDK010000016.1"/>
</dbReference>
<proteinExistence type="predicted"/>
<comment type="caution">
    <text evidence="2">The sequence shown here is derived from an EMBL/GenBank/DDBJ whole genome shotgun (WGS) entry which is preliminary data.</text>
</comment>
<gene>
    <name evidence="2" type="ORF">GCM10022409_18960</name>
</gene>
<dbReference type="InterPro" id="IPR038653">
    <property type="entry name" value="Put_CMD_sf"/>
</dbReference>
<reference evidence="3" key="1">
    <citation type="journal article" date="2019" name="Int. J. Syst. Evol. Microbiol.">
        <title>The Global Catalogue of Microorganisms (GCM) 10K type strain sequencing project: providing services to taxonomists for standard genome sequencing and annotation.</title>
        <authorList>
            <consortium name="The Broad Institute Genomics Platform"/>
            <consortium name="The Broad Institute Genome Sequencing Center for Infectious Disease"/>
            <person name="Wu L."/>
            <person name="Ma J."/>
        </authorList>
    </citation>
    <scope>NUCLEOTIDE SEQUENCE [LARGE SCALE GENOMIC DNA]</scope>
    <source>
        <strain evidence="3">JCM 17225</strain>
    </source>
</reference>